<evidence type="ECO:0000313" key="6">
    <source>
        <dbReference type="Proteomes" id="UP000179797"/>
    </source>
</evidence>
<gene>
    <name evidence="5" type="ORF">NH26_05830</name>
</gene>
<dbReference type="Pfam" id="PF12437">
    <property type="entry name" value="GSIII_N"/>
    <property type="match status" value="1"/>
</dbReference>
<name>A0A1S1YYF1_FLAPC</name>
<dbReference type="EMBL" id="JRYR02000001">
    <property type="protein sequence ID" value="OHX65905.1"/>
    <property type="molecule type" value="Genomic_DNA"/>
</dbReference>
<dbReference type="PANTHER" id="PTHR42974">
    <property type="entry name" value="GLUTAMINE SYNTHETASE"/>
    <property type="match status" value="1"/>
</dbReference>
<dbReference type="SUPFAM" id="SSF55931">
    <property type="entry name" value="Glutamine synthetase/guanido kinase"/>
    <property type="match status" value="1"/>
</dbReference>
<dbReference type="STRING" id="915059.NH26_05830"/>
<dbReference type="InterPro" id="IPR008146">
    <property type="entry name" value="Gln_synth_cat_dom"/>
</dbReference>
<accession>A0A1S1YYF1</accession>
<dbReference type="PROSITE" id="PS51986">
    <property type="entry name" value="GS_BETA_GRASP"/>
    <property type="match status" value="1"/>
</dbReference>
<evidence type="ECO:0000256" key="1">
    <source>
        <dbReference type="PROSITE-ProRule" id="PRU01330"/>
    </source>
</evidence>
<evidence type="ECO:0000259" key="3">
    <source>
        <dbReference type="PROSITE" id="PS51986"/>
    </source>
</evidence>
<organism evidence="5 6">
    <name type="scientific">Flammeovirga pacifica</name>
    <dbReference type="NCBI Taxonomy" id="915059"/>
    <lineage>
        <taxon>Bacteria</taxon>
        <taxon>Pseudomonadati</taxon>
        <taxon>Bacteroidota</taxon>
        <taxon>Cytophagia</taxon>
        <taxon>Cytophagales</taxon>
        <taxon>Flammeovirgaceae</taxon>
        <taxon>Flammeovirga</taxon>
    </lineage>
</organism>
<dbReference type="InterPro" id="IPR027303">
    <property type="entry name" value="Gln_synth_gly_rich_site"/>
</dbReference>
<dbReference type="GO" id="GO:0006542">
    <property type="term" value="P:glutamine biosynthetic process"/>
    <property type="evidence" value="ECO:0007669"/>
    <property type="project" value="InterPro"/>
</dbReference>
<evidence type="ECO:0000313" key="5">
    <source>
        <dbReference type="EMBL" id="OHX65905.1"/>
    </source>
</evidence>
<proteinExistence type="inferred from homology"/>
<dbReference type="InterPro" id="IPR052725">
    <property type="entry name" value="GS_Type-3"/>
</dbReference>
<dbReference type="RefSeq" id="WP_044219091.1">
    <property type="nucleotide sequence ID" value="NZ_JRYR02000001.1"/>
</dbReference>
<keyword evidence="6" id="KW-1185">Reference proteome</keyword>
<dbReference type="PROSITE" id="PS51987">
    <property type="entry name" value="GS_CATALYTIC"/>
    <property type="match status" value="1"/>
</dbReference>
<feature type="domain" description="GS catalytic" evidence="4">
    <location>
        <begin position="183"/>
        <end position="618"/>
    </location>
</feature>
<protein>
    <submittedName>
        <fullName evidence="5">Glutamine synthetase type III</fullName>
    </submittedName>
</protein>
<feature type="domain" description="GS beta-grasp" evidence="3">
    <location>
        <begin position="85"/>
        <end position="178"/>
    </location>
</feature>
<dbReference type="InterPro" id="IPR014746">
    <property type="entry name" value="Gln_synth/guanido_kin_cat_dom"/>
</dbReference>
<dbReference type="Gene3D" id="3.30.590.10">
    <property type="entry name" value="Glutamine synthetase/guanido kinase, catalytic domain"/>
    <property type="match status" value="1"/>
</dbReference>
<reference evidence="5 6" key="1">
    <citation type="journal article" date="2012" name="Int. J. Syst. Evol. Microbiol.">
        <title>Flammeovirga pacifica sp. nov., isolated from deep-sea sediment.</title>
        <authorList>
            <person name="Xu H."/>
            <person name="Fu Y."/>
            <person name="Yang N."/>
            <person name="Ding Z."/>
            <person name="Lai Q."/>
            <person name="Zeng R."/>
        </authorList>
    </citation>
    <scope>NUCLEOTIDE SEQUENCE [LARGE SCALE GENOMIC DNA]</scope>
    <source>
        <strain evidence="6">DSM 24597 / LMG 26175 / WPAGA1</strain>
    </source>
</reference>
<dbReference type="Pfam" id="PF18318">
    <property type="entry name" value="Gln-synt_C-ter"/>
    <property type="match status" value="1"/>
</dbReference>
<dbReference type="AlphaFoldDB" id="A0A1S1YYF1"/>
<dbReference type="PROSITE" id="PS00181">
    <property type="entry name" value="GLNA_ATP"/>
    <property type="match status" value="1"/>
</dbReference>
<evidence type="ECO:0000259" key="4">
    <source>
        <dbReference type="PROSITE" id="PS51987"/>
    </source>
</evidence>
<comment type="similarity">
    <text evidence="1 2">Belongs to the glutamine synthetase family.</text>
</comment>
<dbReference type="Proteomes" id="UP000179797">
    <property type="component" value="Unassembled WGS sequence"/>
</dbReference>
<dbReference type="PANTHER" id="PTHR42974:SF1">
    <property type="entry name" value="TYPE-3 GLUTAMINE SYNTHETASE"/>
    <property type="match status" value="1"/>
</dbReference>
<dbReference type="InterPro" id="IPR008147">
    <property type="entry name" value="Gln_synt_N"/>
</dbReference>
<dbReference type="InterPro" id="IPR040577">
    <property type="entry name" value="Gln-synt_C"/>
</dbReference>
<dbReference type="OrthoDB" id="9807095at2"/>
<dbReference type="GO" id="GO:0004356">
    <property type="term" value="F:glutamine synthetase activity"/>
    <property type="evidence" value="ECO:0007669"/>
    <property type="project" value="InterPro"/>
</dbReference>
<evidence type="ECO:0000256" key="2">
    <source>
        <dbReference type="RuleBase" id="RU000384"/>
    </source>
</evidence>
<comment type="caution">
    <text evidence="5">The sequence shown here is derived from an EMBL/GenBank/DDBJ whole genome shotgun (WGS) entry which is preliminary data.</text>
</comment>
<dbReference type="SMART" id="SM01230">
    <property type="entry name" value="Gln-synt_C"/>
    <property type="match status" value="1"/>
</dbReference>
<dbReference type="InterPro" id="IPR022147">
    <property type="entry name" value="GSIII_N"/>
</dbReference>
<dbReference type="Pfam" id="PF00120">
    <property type="entry name" value="Gln-synt_C"/>
    <property type="match status" value="1"/>
</dbReference>
<sequence>MARQRFDALRLVEERKPVKITPPSSKVSDYYGENTFGLAVMQEQLSSDIYEKLQNAIHRSEQIDQNVADAVATSLKAWALSKGVTHYTHWFQPLTGSTAEKHDAFFELNKDGQAIERFKGSALSRQEPDASSFPSGGLRQTFEARGYTAWDPTSPAFIIESGDGKTLCIPTVFVSYTGESLDNKAPLLKALERVDKAATSVCQIFDRSIEKVQASLGCEQEFFLIDRALADARPDILLTGRTLFGRTPPKGQQLDDHYFGSIPSRVTRFLQELEIEAYKLGIPIKTRHNEVAPSQFEVAPIFEEVNVANDHNVLLMDLMKKVSSRHNFRVLFHEKPFEGMNGSGKHNNWSLITDKGKNLLQPSTKAKENLIFITFFINILKAVYDYSDLLRASIASASNDFRLGANEAPPAIISAFIGTQLFDILTELENNGDIKVKKGDNIYMKLGISKIPPILLDNTDRNRTSPFAFTGNKFEFRAVGSNANNARPMTVLNTVVANQLDLFKKEVDKLIEQDEKKEVAIIDILRSYIPSVKKVIFEGNGYGNEWVNEAKKRKLSNNKNTPRALSVLKESSTARLFKRMKIMSQVELDARHEIRLSNYIMKMQIESRVMADLALNHIAPTAIRYQNTLIENVKGLKDIGLEDQTEETMITIKNVGKHLIQVKKLAHEMTQERKRINSMENVEEKAIAYCDDVKEKYFEELRWHVDKLETLIDDEMWPLPKYRELLFLR</sequence>
<dbReference type="Gene3D" id="1.20.120.1560">
    <property type="match status" value="1"/>
</dbReference>